<evidence type="ECO:0000313" key="5">
    <source>
        <dbReference type="Proteomes" id="UP000277582"/>
    </source>
</evidence>
<dbReference type="GO" id="GO:0016757">
    <property type="term" value="F:glycosyltransferase activity"/>
    <property type="evidence" value="ECO:0007669"/>
    <property type="project" value="UniProtKB-KW"/>
</dbReference>
<dbReference type="InterPro" id="IPR001296">
    <property type="entry name" value="Glyco_trans_1"/>
</dbReference>
<dbReference type="SUPFAM" id="SSF53756">
    <property type="entry name" value="UDP-Glycosyltransferase/glycogen phosphorylase"/>
    <property type="match status" value="1"/>
</dbReference>
<dbReference type="OrthoDB" id="132546at2157"/>
<evidence type="ECO:0000256" key="2">
    <source>
        <dbReference type="ARBA" id="ARBA00022679"/>
    </source>
</evidence>
<keyword evidence="2 4" id="KW-0808">Transferase</keyword>
<evidence type="ECO:0000313" key="4">
    <source>
        <dbReference type="EMBL" id="RSN73148.1"/>
    </source>
</evidence>
<dbReference type="PANTHER" id="PTHR12526">
    <property type="entry name" value="GLYCOSYLTRANSFERASE"/>
    <property type="match status" value="1"/>
</dbReference>
<dbReference type="RefSeq" id="WP_125672054.1">
    <property type="nucleotide sequence ID" value="NZ_RCOS01000128.1"/>
</dbReference>
<name>A0A3R9PGU8_9CREN</name>
<dbReference type="EMBL" id="RCOS01000128">
    <property type="protein sequence ID" value="RSN73148.1"/>
    <property type="molecule type" value="Genomic_DNA"/>
</dbReference>
<accession>A0A3R9PGU8</accession>
<sequence>MAVSKRVIFLRSNPVAPDPRVEKGAMSLTKNDFKVVIIGWDRENKYPYHERKDFGEVYRLKIKAKFGTGIKNIRHLLKYQVALFSYLTKNRQNYDYIHACDFDTIIPALICKLLFRKRVVYDIFDFYADMLRNVPDFLRQFIRRVDLFLIGFADAVIIADEGRIEQIKGSKPKKLVVIYNSPPLVTDFKESPLKKVSSNNLVIAYIGLLQRERGIFEMIDVARNHPEWKLVLGGYGAEEEEIKEKIKGLGNVEFLGRVPYEKALEVYASSDVMFATYDPRIPNHRYSSPNKLFEAMMLGKPIIVARNTGMDKIVEKYSLGFVVEYGNKKDLEEAITSIANWDTNRWEAFKKHTAKIYSENFSWKIMERRLIDLYKSLEK</sequence>
<evidence type="ECO:0000259" key="3">
    <source>
        <dbReference type="Pfam" id="PF00534"/>
    </source>
</evidence>
<dbReference type="AlphaFoldDB" id="A0A3R9PGU8"/>
<keyword evidence="5" id="KW-1185">Reference proteome</keyword>
<reference evidence="4 5" key="1">
    <citation type="submission" date="2018-10" db="EMBL/GenBank/DDBJ databases">
        <title>Co-occurring genomic capacity for anaerobic methane metabolism and dissimilatory sulfite reduction discovered in the Korarchaeota.</title>
        <authorList>
            <person name="Mckay L.J."/>
            <person name="Dlakic M."/>
            <person name="Fields M.W."/>
            <person name="Delmont T.O."/>
            <person name="Eren A.M."/>
            <person name="Jay Z.J."/>
            <person name="Klingelsmith K.B."/>
            <person name="Rusch D.B."/>
            <person name="Inskeep W.P."/>
        </authorList>
    </citation>
    <scope>NUCLEOTIDE SEQUENCE [LARGE SCALE GENOMIC DNA]</scope>
    <source>
        <strain evidence="4 5">MDKW</strain>
    </source>
</reference>
<protein>
    <submittedName>
        <fullName evidence="4">Glycosyltransferase</fullName>
    </submittedName>
</protein>
<evidence type="ECO:0000256" key="1">
    <source>
        <dbReference type="ARBA" id="ARBA00022676"/>
    </source>
</evidence>
<dbReference type="Proteomes" id="UP000277582">
    <property type="component" value="Unassembled WGS sequence"/>
</dbReference>
<proteinExistence type="predicted"/>
<dbReference type="Gene3D" id="3.40.50.2000">
    <property type="entry name" value="Glycogen Phosphorylase B"/>
    <property type="match status" value="2"/>
</dbReference>
<keyword evidence="1" id="KW-0328">Glycosyltransferase</keyword>
<feature type="domain" description="Glycosyl transferase family 1" evidence="3">
    <location>
        <begin position="198"/>
        <end position="340"/>
    </location>
</feature>
<gene>
    <name evidence="4" type="ORF">D6D85_11240</name>
</gene>
<organism evidence="4 5">
    <name type="scientific">Candidatus Methanodesulfokora washburnensis</name>
    <dbReference type="NCBI Taxonomy" id="2478471"/>
    <lineage>
        <taxon>Archaea</taxon>
        <taxon>Thermoproteota</taxon>
        <taxon>Candidatus Korarchaeia</taxon>
        <taxon>Candidatus Korarchaeia incertae sedis</taxon>
        <taxon>Candidatus Methanodesulfokora</taxon>
    </lineage>
</organism>
<dbReference type="Pfam" id="PF00534">
    <property type="entry name" value="Glycos_transf_1"/>
    <property type="match status" value="1"/>
</dbReference>
<comment type="caution">
    <text evidence="4">The sequence shown here is derived from an EMBL/GenBank/DDBJ whole genome shotgun (WGS) entry which is preliminary data.</text>
</comment>
<dbReference type="CDD" id="cd03794">
    <property type="entry name" value="GT4_WbuB-like"/>
    <property type="match status" value="1"/>
</dbReference>
<dbReference type="PANTHER" id="PTHR12526:SF629">
    <property type="entry name" value="TEICHURONIC ACID BIOSYNTHESIS GLYCOSYLTRANSFERASE TUAH-RELATED"/>
    <property type="match status" value="1"/>
</dbReference>